<dbReference type="EMBL" id="ML769804">
    <property type="protein sequence ID" value="KAE9387378.1"/>
    <property type="molecule type" value="Genomic_DNA"/>
</dbReference>
<evidence type="ECO:0000313" key="2">
    <source>
        <dbReference type="EMBL" id="KAE9387378.1"/>
    </source>
</evidence>
<dbReference type="AlphaFoldDB" id="A0A6A4GP54"/>
<gene>
    <name evidence="2" type="ORF">BT96DRAFT_488320</name>
</gene>
<evidence type="ECO:0000256" key="1">
    <source>
        <dbReference type="SAM" id="SignalP"/>
    </source>
</evidence>
<dbReference type="Proteomes" id="UP000799118">
    <property type="component" value="Unassembled WGS sequence"/>
</dbReference>
<evidence type="ECO:0000313" key="3">
    <source>
        <dbReference type="Proteomes" id="UP000799118"/>
    </source>
</evidence>
<proteinExistence type="predicted"/>
<name>A0A6A4GP54_9AGAR</name>
<feature type="chain" id="PRO_5025692041" description="Secreted protein" evidence="1">
    <location>
        <begin position="18"/>
        <end position="65"/>
    </location>
</feature>
<keyword evidence="3" id="KW-1185">Reference proteome</keyword>
<organism evidence="2 3">
    <name type="scientific">Gymnopus androsaceus JB14</name>
    <dbReference type="NCBI Taxonomy" id="1447944"/>
    <lineage>
        <taxon>Eukaryota</taxon>
        <taxon>Fungi</taxon>
        <taxon>Dikarya</taxon>
        <taxon>Basidiomycota</taxon>
        <taxon>Agaricomycotina</taxon>
        <taxon>Agaricomycetes</taxon>
        <taxon>Agaricomycetidae</taxon>
        <taxon>Agaricales</taxon>
        <taxon>Marasmiineae</taxon>
        <taxon>Omphalotaceae</taxon>
        <taxon>Gymnopus</taxon>
    </lineage>
</organism>
<feature type="signal peptide" evidence="1">
    <location>
        <begin position="1"/>
        <end position="17"/>
    </location>
</feature>
<protein>
    <recommendedName>
        <fullName evidence="4">Secreted protein</fullName>
    </recommendedName>
</protein>
<keyword evidence="1" id="KW-0732">Signal</keyword>
<accession>A0A6A4GP54</accession>
<reference evidence="2" key="1">
    <citation type="journal article" date="2019" name="Environ. Microbiol.">
        <title>Fungal ecological strategies reflected in gene transcription - a case study of two litter decomposers.</title>
        <authorList>
            <person name="Barbi F."/>
            <person name="Kohler A."/>
            <person name="Barry K."/>
            <person name="Baskaran P."/>
            <person name="Daum C."/>
            <person name="Fauchery L."/>
            <person name="Ihrmark K."/>
            <person name="Kuo A."/>
            <person name="LaButti K."/>
            <person name="Lipzen A."/>
            <person name="Morin E."/>
            <person name="Grigoriev I.V."/>
            <person name="Henrissat B."/>
            <person name="Lindahl B."/>
            <person name="Martin F."/>
        </authorList>
    </citation>
    <scope>NUCLEOTIDE SEQUENCE</scope>
    <source>
        <strain evidence="2">JB14</strain>
    </source>
</reference>
<sequence length="65" mass="7742">MLFLIIINMLAGYEMWACVRLWNSEIVFGQHFRSSSVELTSIAFWKYQVRFEAGQRSSFLMKFEP</sequence>
<evidence type="ECO:0008006" key="4">
    <source>
        <dbReference type="Google" id="ProtNLM"/>
    </source>
</evidence>